<dbReference type="Proteomes" id="UP000186106">
    <property type="component" value="Unassembled WGS sequence"/>
</dbReference>
<dbReference type="GO" id="GO:0031179">
    <property type="term" value="P:peptide modification"/>
    <property type="evidence" value="ECO:0007669"/>
    <property type="project" value="InterPro"/>
</dbReference>
<dbReference type="EMBL" id="FTNZ01000015">
    <property type="protein sequence ID" value="SIS62258.1"/>
    <property type="molecule type" value="Genomic_DNA"/>
</dbReference>
<sequence>MENNQIYFINNFIDSSDVEVYSSGVSYGLGGVSLFKYYLYLLTQEERYLQDSINYLDNAMNLISSKNYSPIPNFSKELLEIATLIHYYVDEQVLDIESVESFLDIIDPIIDSEYAKILETETLSPQSGLVSFGMYYLQNQKYVHVNEIIEKIMKKAIAHEDGLVWQSDVERDGKYLHELGIFHGSAGIISFLLECLKDEKFTTKIDIKNIIDKGLKSIIYLEKTGEHNFFPSQIEDTKYPIKSNLVYGDIGIATILYKSGKILQNDSLKAKAKKVLERCLKDTSKITKDEASLIFGTSGIYSIIGLIEAEEEFDLEVDKKEILELLQEEEKNNFSPQLNRFIPSSSLSFSSGVSGVGIAMIAAKIKNYDFLNFLNYKL</sequence>
<dbReference type="Gene3D" id="1.50.10.20">
    <property type="match status" value="1"/>
</dbReference>
<dbReference type="SMART" id="SM01260">
    <property type="entry name" value="LANC_like"/>
    <property type="match status" value="1"/>
</dbReference>
<dbReference type="STRING" id="112234.SAMN05421768_1153"/>
<evidence type="ECO:0000313" key="1">
    <source>
        <dbReference type="EMBL" id="SIS62258.1"/>
    </source>
</evidence>
<dbReference type="Pfam" id="PF05147">
    <property type="entry name" value="LANC_like"/>
    <property type="match status" value="1"/>
</dbReference>
<dbReference type="AlphaFoldDB" id="A0A1N7KL08"/>
<dbReference type="RefSeq" id="WP_076357665.1">
    <property type="nucleotide sequence ID" value="NZ_FTNZ01000015.1"/>
</dbReference>
<organism evidence="1 2">
    <name type="scientific">Chryseobacterium joostei</name>
    <dbReference type="NCBI Taxonomy" id="112234"/>
    <lineage>
        <taxon>Bacteria</taxon>
        <taxon>Pseudomonadati</taxon>
        <taxon>Bacteroidota</taxon>
        <taxon>Flavobacteriia</taxon>
        <taxon>Flavobacteriales</taxon>
        <taxon>Weeksellaceae</taxon>
        <taxon>Chryseobacterium group</taxon>
        <taxon>Chryseobacterium</taxon>
    </lineage>
</organism>
<dbReference type="PRINTS" id="PR01950">
    <property type="entry name" value="LANCSUPER"/>
</dbReference>
<reference evidence="1 2" key="1">
    <citation type="submission" date="2017-01" db="EMBL/GenBank/DDBJ databases">
        <authorList>
            <person name="Mah S.A."/>
            <person name="Swanson W.J."/>
            <person name="Moy G.W."/>
            <person name="Vacquier V.D."/>
        </authorList>
    </citation>
    <scope>NUCLEOTIDE SEQUENCE [LARGE SCALE GENOMIC DNA]</scope>
    <source>
        <strain evidence="1 2">DSM 16927</strain>
    </source>
</reference>
<proteinExistence type="predicted"/>
<protein>
    <submittedName>
        <fullName evidence="1">Lanthionine synthetase C-like protein</fullName>
    </submittedName>
</protein>
<dbReference type="SUPFAM" id="SSF158745">
    <property type="entry name" value="LanC-like"/>
    <property type="match status" value="1"/>
</dbReference>
<evidence type="ECO:0000313" key="2">
    <source>
        <dbReference type="Proteomes" id="UP000186106"/>
    </source>
</evidence>
<dbReference type="InterPro" id="IPR007822">
    <property type="entry name" value="LANC-like"/>
</dbReference>
<accession>A0A1N7KL08</accession>
<gene>
    <name evidence="1" type="ORF">SAMN05421768_1153</name>
</gene>
<name>A0A1N7KL08_9FLAO</name>